<evidence type="ECO:0000313" key="1">
    <source>
        <dbReference type="EMBL" id="AUG87281.1"/>
    </source>
</evidence>
<dbReference type="Proteomes" id="UP000240214">
    <property type="component" value="Segment"/>
</dbReference>
<evidence type="ECO:0000313" key="2">
    <source>
        <dbReference type="Proteomes" id="UP000240214"/>
    </source>
</evidence>
<dbReference type="EMBL" id="MG593803">
    <property type="protein sequence ID" value="AUG87281.1"/>
    <property type="molecule type" value="Genomic_DNA"/>
</dbReference>
<organism evidence="1 2">
    <name type="scientific">Streptomyces phage Rowa</name>
    <dbReference type="NCBI Taxonomy" id="2059883"/>
    <lineage>
        <taxon>Viruses</taxon>
        <taxon>Duplodnaviria</taxon>
        <taxon>Heunggongvirae</taxon>
        <taxon>Uroviricota</taxon>
        <taxon>Caudoviricetes</taxon>
        <taxon>Rowavirus</taxon>
        <taxon>Rowavirus rowa</taxon>
    </lineage>
</organism>
<proteinExistence type="predicted"/>
<accession>A0A2H5BLX0</accession>
<keyword evidence="2" id="KW-1185">Reference proteome</keyword>
<name>A0A2H5BLX0_9CAUD</name>
<gene>
    <name evidence="1" type="ORF">SEA_ROWA_17</name>
</gene>
<protein>
    <submittedName>
        <fullName evidence="1">Uncharacterized protein</fullName>
    </submittedName>
</protein>
<sequence length="759" mass="81678">MAYGNPNLLPTDASTFEGGTSSWAATGTNCTSIAQNGFRLSGTWSLQVTATAAGSASVWGPRVAVTAGSEYVARPMIGIGVSQTGLTCYSTIEWWTAATGGTKVSETVGPQWAISSTVGFWSANAPVAIGTAPAGATHALLKVSVNNLAASGRFFIDDVYFGVAWQTKPGNIYGFNTSSVEADTSGWKIDSGTMARGNWNLFGGAGFYGLEWRSAAAGTGEIRTNNFIGVTPGTEYVSWANVLAPAVATTWYMEFRWYDSGWNEVGSRSQSTYSLAANEIRRIGATGQAPAGSVYTKVFIRPVATAADQVFVIDDAILLVAPNVAGNLLTYNEFSSEANLPAWTVTNGTATQGYLTSGITDGFWTLRLDPTELGGGIVQAQLDRLIPVTPGTTYMVKATGYRHNTSSAQSIPSSMRVRVDWFDANGDLFQADNPDQFYGRDASGEWYAHVNSETRTCPEGAVYAKFGIEADCSSALLDRWHFDNIHMVEAVSEYVLVTDNALGMVSLTINNVYPTATAVSIERVDEDGKKYPLRGFGRVYDKAPYTAGVLQVEDYEAPLAATIWYAITWWVGTSMGARLYTQTISAPILADADFVWFKAPGIPALNTTVTMEAPLKWSRTARSARYDVVGRKNPVHVTSTRAGRQSSLTVLIWDPQANALFDSLLDAGTAALIQAMPGYGIDGNLYVSIGDVDCEPLDPDAREPGWRWTLAITEVDRPDGGLQGSASDTWEDIYLNAAYTSWDDLFDTHSTWADVLLKG</sequence>
<dbReference type="Gene3D" id="2.60.120.260">
    <property type="entry name" value="Galactose-binding domain-like"/>
    <property type="match status" value="1"/>
</dbReference>
<reference evidence="2" key="1">
    <citation type="submission" date="2017-11" db="EMBL/GenBank/DDBJ databases">
        <authorList>
            <person name="Han C.G."/>
        </authorList>
    </citation>
    <scope>NUCLEOTIDE SEQUENCE [LARGE SCALE GENOMIC DNA]</scope>
</reference>